<organism evidence="2 4">
    <name type="scientific">Vanilla planifolia</name>
    <name type="common">Vanilla</name>
    <dbReference type="NCBI Taxonomy" id="51239"/>
    <lineage>
        <taxon>Eukaryota</taxon>
        <taxon>Viridiplantae</taxon>
        <taxon>Streptophyta</taxon>
        <taxon>Embryophyta</taxon>
        <taxon>Tracheophyta</taxon>
        <taxon>Spermatophyta</taxon>
        <taxon>Magnoliopsida</taxon>
        <taxon>Liliopsida</taxon>
        <taxon>Asparagales</taxon>
        <taxon>Orchidaceae</taxon>
        <taxon>Vanilloideae</taxon>
        <taxon>Vanilleae</taxon>
        <taxon>Vanilla</taxon>
    </lineage>
</organism>
<dbReference type="EMBL" id="JADCNM010000595">
    <property type="protein sequence ID" value="KAG0446275.1"/>
    <property type="molecule type" value="Genomic_DNA"/>
</dbReference>
<reference evidence="3 4" key="1">
    <citation type="journal article" date="2020" name="Nat. Food">
        <title>A phased Vanilla planifolia genome enables genetic improvement of flavour and production.</title>
        <authorList>
            <person name="Hasing T."/>
            <person name="Tang H."/>
            <person name="Brym M."/>
            <person name="Khazi F."/>
            <person name="Huang T."/>
            <person name="Chambers A.H."/>
        </authorList>
    </citation>
    <scope>NUCLEOTIDE SEQUENCE [LARGE SCALE GENOMIC DNA]</scope>
    <source>
        <tissue evidence="2">Leaf</tissue>
    </source>
</reference>
<evidence type="ECO:0000313" key="2">
    <source>
        <dbReference type="EMBL" id="KAG0446275.1"/>
    </source>
</evidence>
<evidence type="ECO:0000313" key="3">
    <source>
        <dbReference type="Proteomes" id="UP000636800"/>
    </source>
</evidence>
<evidence type="ECO:0000313" key="4">
    <source>
        <dbReference type="Proteomes" id="UP000639772"/>
    </source>
</evidence>
<protein>
    <submittedName>
        <fullName evidence="2">Uncharacterized protein</fullName>
    </submittedName>
</protein>
<dbReference type="AlphaFoldDB" id="A0A835U3C3"/>
<dbReference type="Proteomes" id="UP000639772">
    <property type="component" value="Unassembled WGS sequence"/>
</dbReference>
<keyword evidence="3" id="KW-1185">Reference proteome</keyword>
<dbReference type="EMBL" id="JADCNL010000594">
    <property type="protein sequence ID" value="KAG0446267.1"/>
    <property type="molecule type" value="Genomic_DNA"/>
</dbReference>
<accession>A0A835U3C3</accession>
<name>A0A835U3C3_VANPL</name>
<dbReference type="Proteomes" id="UP000636800">
    <property type="component" value="Unassembled WGS sequence"/>
</dbReference>
<sequence length="245" mass="26504">MTFSSLCSRGLNNSFSQVSLAGWLSGLSCFCGPNDPCFNSGNGRLINETLSTLDSAASTTAPGTAGTCGLAPPHARSSAHSILGQNQPSVMGQRTVARHPFWLPPFPLFCGDAHLPASPSRLVLAFALNLIIERLLRHRLTDPPTPRIEALQHASSHSAGCFSMPRSCAARRLFISFPARSSLLLAPGHEAAAASLTLRQTEGCSTSPGIASSIESIFLRRRLRTTLYLFDEIPKFRYRYHLIQL</sequence>
<evidence type="ECO:0000313" key="1">
    <source>
        <dbReference type="EMBL" id="KAG0446267.1"/>
    </source>
</evidence>
<proteinExistence type="predicted"/>
<comment type="caution">
    <text evidence="2">The sequence shown here is derived from an EMBL/GenBank/DDBJ whole genome shotgun (WGS) entry which is preliminary data.</text>
</comment>
<gene>
    <name evidence="1" type="ORF">HPP92_028912</name>
    <name evidence="2" type="ORF">HPP92_028922</name>
</gene>